<protein>
    <submittedName>
        <fullName evidence="2">Uncharacterized protein</fullName>
    </submittedName>
</protein>
<dbReference type="Pfam" id="PF22258">
    <property type="entry name" value="DUF6949"/>
    <property type="match status" value="1"/>
</dbReference>
<dbReference type="STRING" id="582675.SAMN05192565_11881"/>
<dbReference type="OrthoDB" id="8451574at2"/>
<keyword evidence="3" id="KW-1185">Reference proteome</keyword>
<gene>
    <name evidence="2" type="ORF">SAMN05192565_11881</name>
</gene>
<reference evidence="3" key="1">
    <citation type="submission" date="2016-10" db="EMBL/GenBank/DDBJ databases">
        <authorList>
            <person name="Varghese N."/>
            <person name="Submissions S."/>
        </authorList>
    </citation>
    <scope>NUCLEOTIDE SEQUENCE [LARGE SCALE GENOMIC DNA]</scope>
    <source>
        <strain evidence="3">Gh-105</strain>
    </source>
</reference>
<dbReference type="Proteomes" id="UP000199229">
    <property type="component" value="Unassembled WGS sequence"/>
</dbReference>
<proteinExistence type="predicted"/>
<evidence type="ECO:0000256" key="1">
    <source>
        <dbReference type="SAM" id="Phobius"/>
    </source>
</evidence>
<keyword evidence="1" id="KW-0472">Membrane</keyword>
<dbReference type="AlphaFoldDB" id="A0A1I2W195"/>
<organism evidence="2 3">
    <name type="scientific">Methylobacterium gossipiicola</name>
    <dbReference type="NCBI Taxonomy" id="582675"/>
    <lineage>
        <taxon>Bacteria</taxon>
        <taxon>Pseudomonadati</taxon>
        <taxon>Pseudomonadota</taxon>
        <taxon>Alphaproteobacteria</taxon>
        <taxon>Hyphomicrobiales</taxon>
        <taxon>Methylobacteriaceae</taxon>
        <taxon>Methylobacterium</taxon>
    </lineage>
</organism>
<evidence type="ECO:0000313" key="2">
    <source>
        <dbReference type="EMBL" id="SFG94357.1"/>
    </source>
</evidence>
<sequence length="109" mass="11638">MTLTPSALESLQTLCIGLALSGLLASAFELFTARRASFSLLERGGVTAVAALPMLAFGAPFIILRNTLRGRRFERRPIPFVMIATMIACGWSLMSGRVALDLAHMIAGA</sequence>
<dbReference type="InterPro" id="IPR053803">
    <property type="entry name" value="DUF6949"/>
</dbReference>
<keyword evidence="1" id="KW-1133">Transmembrane helix</keyword>
<feature type="transmembrane region" description="Helical" evidence="1">
    <location>
        <begin position="76"/>
        <end position="94"/>
    </location>
</feature>
<dbReference type="RefSeq" id="WP_091973477.1">
    <property type="nucleotide sequence ID" value="NZ_FOPM01000018.1"/>
</dbReference>
<evidence type="ECO:0000313" key="3">
    <source>
        <dbReference type="Proteomes" id="UP000199229"/>
    </source>
</evidence>
<accession>A0A1I2W195</accession>
<feature type="transmembrane region" description="Helical" evidence="1">
    <location>
        <begin position="43"/>
        <end position="64"/>
    </location>
</feature>
<name>A0A1I2W195_9HYPH</name>
<dbReference type="EMBL" id="FOPM01000018">
    <property type="protein sequence ID" value="SFG94357.1"/>
    <property type="molecule type" value="Genomic_DNA"/>
</dbReference>
<keyword evidence="1" id="KW-0812">Transmembrane</keyword>